<name>A0ACC1R1G6_9HYPO</name>
<comment type="caution">
    <text evidence="1">The sequence shown here is derived from an EMBL/GenBank/DDBJ whole genome shotgun (WGS) entry which is preliminary data.</text>
</comment>
<sequence length="397" mass="43777">MVVTGGESPALKAPYVLSPLGPKAITALTFITLAFCVICILARLYTRFRVIRQPWWDDLCIALAFVCAIAQSALTQIMVDTGLGEHFQNVDMTGLGRYFKAAYLSLAFFPLSVGFIKAALLLQFLRLFDPQGSAYKITIGLLVLDFLWMSAFGFISWASCFPVQKAWHPEIPGHCYGLGAAATNFSEFLATLLVHASSNFAIDVCILVLAAYMMWKMGAEKPNLRLRLCALLLVGLAANASALCRLIYLAAEFVQIRREAVKPDPTWSMAGGMTLLNIEVNLAAICASVPIFWEPMRQIIVDRFSEILVTREVTIDFRRRDKATTDAEERSLTELTKAGSGFSSFDDGTELAEVNAVPRHQPSHYDDEFIQSYVDPLRTASSNMAVSSTSSHAQRGM</sequence>
<dbReference type="Proteomes" id="UP001148737">
    <property type="component" value="Unassembled WGS sequence"/>
</dbReference>
<evidence type="ECO:0000313" key="1">
    <source>
        <dbReference type="EMBL" id="KAJ3495087.1"/>
    </source>
</evidence>
<dbReference type="EMBL" id="JANAKD010000314">
    <property type="protein sequence ID" value="KAJ3495087.1"/>
    <property type="molecule type" value="Genomic_DNA"/>
</dbReference>
<keyword evidence="2" id="KW-1185">Reference proteome</keyword>
<accession>A0ACC1R1G6</accession>
<proteinExistence type="predicted"/>
<reference evidence="1" key="1">
    <citation type="submission" date="2022-07" db="EMBL/GenBank/DDBJ databases">
        <title>Genome Sequence of Lecanicillium saksenae.</title>
        <authorList>
            <person name="Buettner E."/>
        </authorList>
    </citation>
    <scope>NUCLEOTIDE SEQUENCE</scope>
    <source>
        <strain evidence="1">VT-O1</strain>
    </source>
</reference>
<protein>
    <submittedName>
        <fullName evidence="1">Uncharacterized protein</fullName>
    </submittedName>
</protein>
<organism evidence="1 2">
    <name type="scientific">Lecanicillium saksenae</name>
    <dbReference type="NCBI Taxonomy" id="468837"/>
    <lineage>
        <taxon>Eukaryota</taxon>
        <taxon>Fungi</taxon>
        <taxon>Dikarya</taxon>
        <taxon>Ascomycota</taxon>
        <taxon>Pezizomycotina</taxon>
        <taxon>Sordariomycetes</taxon>
        <taxon>Hypocreomycetidae</taxon>
        <taxon>Hypocreales</taxon>
        <taxon>Cordycipitaceae</taxon>
        <taxon>Lecanicillium</taxon>
    </lineage>
</organism>
<gene>
    <name evidence="1" type="ORF">NLG97_g3646</name>
</gene>
<evidence type="ECO:0000313" key="2">
    <source>
        <dbReference type="Proteomes" id="UP001148737"/>
    </source>
</evidence>